<dbReference type="GO" id="GO:0005737">
    <property type="term" value="C:cytoplasm"/>
    <property type="evidence" value="ECO:0007669"/>
    <property type="project" value="UniProtKB-ARBA"/>
</dbReference>
<dbReference type="InterPro" id="IPR026019">
    <property type="entry name" value="Ribul_P_3_epim"/>
</dbReference>
<evidence type="ECO:0000313" key="10">
    <source>
        <dbReference type="EMBL" id="GAH97754.1"/>
    </source>
</evidence>
<evidence type="ECO:0000256" key="7">
    <source>
        <dbReference type="ARBA" id="ARBA00013188"/>
    </source>
</evidence>
<evidence type="ECO:0000256" key="8">
    <source>
        <dbReference type="ARBA" id="ARBA00022723"/>
    </source>
</evidence>
<dbReference type="FunFam" id="3.20.20.70:FF:000004">
    <property type="entry name" value="Ribulose-phosphate 3-epimerase"/>
    <property type="match status" value="1"/>
</dbReference>
<dbReference type="EC" id="5.1.3.1" evidence="7"/>
<comment type="cofactor">
    <cofactor evidence="2">
        <name>Mn(2+)</name>
        <dbReference type="ChEBI" id="CHEBI:29035"/>
    </cofactor>
</comment>
<evidence type="ECO:0000256" key="4">
    <source>
        <dbReference type="ARBA" id="ARBA00001947"/>
    </source>
</evidence>
<name>X1L5P0_9ZZZZ</name>
<dbReference type="GO" id="GO:0046872">
    <property type="term" value="F:metal ion binding"/>
    <property type="evidence" value="ECO:0007669"/>
    <property type="project" value="UniProtKB-KW"/>
</dbReference>
<dbReference type="NCBIfam" id="NF004076">
    <property type="entry name" value="PRK05581.1-4"/>
    <property type="match status" value="1"/>
</dbReference>
<dbReference type="PIRSF" id="PIRSF001461">
    <property type="entry name" value="RPE"/>
    <property type="match status" value="1"/>
</dbReference>
<sequence length="189" mass="20941">MVSEKSGIKICASILNSNFINLASEIKKVEKAGVDMLHIDVMDGNFVPNITIGPPIIECLRKNTRLFLDVHLMIKKPDRLLDSFIKSGADLINVHAEECPHLDRTLNYIKQAGKKAAVALNPSTSLCLIENVLGLVDMVLIMTVNPGFGGQEFIHGMVYKIKKLKAMIEDYRRYSSNVKKCVDIQVDGG</sequence>
<evidence type="ECO:0000256" key="3">
    <source>
        <dbReference type="ARBA" id="ARBA00001941"/>
    </source>
</evidence>
<dbReference type="Pfam" id="PF00834">
    <property type="entry name" value="Ribul_P_3_epim"/>
    <property type="match status" value="1"/>
</dbReference>
<dbReference type="GO" id="GO:0005975">
    <property type="term" value="P:carbohydrate metabolic process"/>
    <property type="evidence" value="ECO:0007669"/>
    <property type="project" value="InterPro"/>
</dbReference>
<keyword evidence="9" id="KW-0413">Isomerase</keyword>
<dbReference type="InterPro" id="IPR013785">
    <property type="entry name" value="Aldolase_TIM"/>
</dbReference>
<evidence type="ECO:0000256" key="9">
    <source>
        <dbReference type="ARBA" id="ARBA00023235"/>
    </source>
</evidence>
<comment type="cofactor">
    <cofactor evidence="4">
        <name>Zn(2+)</name>
        <dbReference type="ChEBI" id="CHEBI:29105"/>
    </cofactor>
</comment>
<evidence type="ECO:0000256" key="2">
    <source>
        <dbReference type="ARBA" id="ARBA00001936"/>
    </source>
</evidence>
<protein>
    <recommendedName>
        <fullName evidence="7">ribulose-phosphate 3-epimerase</fullName>
        <ecNumber evidence="7">5.1.3.1</ecNumber>
    </recommendedName>
</protein>
<comment type="catalytic activity">
    <reaction evidence="1">
        <text>D-ribulose 5-phosphate = D-xylulose 5-phosphate</text>
        <dbReference type="Rhea" id="RHEA:13677"/>
        <dbReference type="ChEBI" id="CHEBI:57737"/>
        <dbReference type="ChEBI" id="CHEBI:58121"/>
        <dbReference type="EC" id="5.1.3.1"/>
    </reaction>
</comment>
<comment type="cofactor">
    <cofactor evidence="5">
        <name>Fe(2+)</name>
        <dbReference type="ChEBI" id="CHEBI:29033"/>
    </cofactor>
</comment>
<comment type="caution">
    <text evidence="10">The sequence shown here is derived from an EMBL/GenBank/DDBJ whole genome shotgun (WGS) entry which is preliminary data.</text>
</comment>
<comment type="similarity">
    <text evidence="6">Belongs to the ribulose-phosphate 3-epimerase family.</text>
</comment>
<dbReference type="PROSITE" id="PS01085">
    <property type="entry name" value="RIBUL_P_3_EPIMER_1"/>
    <property type="match status" value="1"/>
</dbReference>
<organism evidence="10">
    <name type="scientific">marine sediment metagenome</name>
    <dbReference type="NCBI Taxonomy" id="412755"/>
    <lineage>
        <taxon>unclassified sequences</taxon>
        <taxon>metagenomes</taxon>
        <taxon>ecological metagenomes</taxon>
    </lineage>
</organism>
<dbReference type="PANTHER" id="PTHR11749">
    <property type="entry name" value="RIBULOSE-5-PHOSPHATE-3-EPIMERASE"/>
    <property type="match status" value="1"/>
</dbReference>
<dbReference type="PROSITE" id="PS01086">
    <property type="entry name" value="RIBUL_P_3_EPIMER_2"/>
    <property type="match status" value="1"/>
</dbReference>
<gene>
    <name evidence="10" type="ORF">S06H3_04468</name>
</gene>
<evidence type="ECO:0000256" key="6">
    <source>
        <dbReference type="ARBA" id="ARBA00009541"/>
    </source>
</evidence>
<dbReference type="AlphaFoldDB" id="X1L5P0"/>
<accession>X1L5P0</accession>
<proteinExistence type="inferred from homology"/>
<dbReference type="SUPFAM" id="SSF51366">
    <property type="entry name" value="Ribulose-phoshate binding barrel"/>
    <property type="match status" value="1"/>
</dbReference>
<keyword evidence="8" id="KW-0479">Metal-binding</keyword>
<dbReference type="GO" id="GO:0006098">
    <property type="term" value="P:pentose-phosphate shunt"/>
    <property type="evidence" value="ECO:0007669"/>
    <property type="project" value="InterPro"/>
</dbReference>
<dbReference type="CDD" id="cd00429">
    <property type="entry name" value="RPE"/>
    <property type="match status" value="1"/>
</dbReference>
<dbReference type="NCBIfam" id="TIGR01163">
    <property type="entry name" value="rpe"/>
    <property type="match status" value="1"/>
</dbReference>
<reference evidence="10" key="1">
    <citation type="journal article" date="2014" name="Front. Microbiol.">
        <title>High frequency of phylogenetically diverse reductive dehalogenase-homologous genes in deep subseafloor sedimentary metagenomes.</title>
        <authorList>
            <person name="Kawai M."/>
            <person name="Futagami T."/>
            <person name="Toyoda A."/>
            <person name="Takaki Y."/>
            <person name="Nishi S."/>
            <person name="Hori S."/>
            <person name="Arai W."/>
            <person name="Tsubouchi T."/>
            <person name="Morono Y."/>
            <person name="Uchiyama I."/>
            <person name="Ito T."/>
            <person name="Fujiyama A."/>
            <person name="Inagaki F."/>
            <person name="Takami H."/>
        </authorList>
    </citation>
    <scope>NUCLEOTIDE SEQUENCE</scope>
    <source>
        <strain evidence="10">Expedition CK06-06</strain>
    </source>
</reference>
<evidence type="ECO:0000256" key="5">
    <source>
        <dbReference type="ARBA" id="ARBA00001954"/>
    </source>
</evidence>
<dbReference type="Gene3D" id="3.20.20.70">
    <property type="entry name" value="Aldolase class I"/>
    <property type="match status" value="1"/>
</dbReference>
<dbReference type="InterPro" id="IPR000056">
    <property type="entry name" value="Ribul_P_3_epim-like"/>
</dbReference>
<comment type="cofactor">
    <cofactor evidence="3">
        <name>Co(2+)</name>
        <dbReference type="ChEBI" id="CHEBI:48828"/>
    </cofactor>
</comment>
<feature type="non-terminal residue" evidence="10">
    <location>
        <position position="189"/>
    </location>
</feature>
<dbReference type="EMBL" id="BARV01001569">
    <property type="protein sequence ID" value="GAH97754.1"/>
    <property type="molecule type" value="Genomic_DNA"/>
</dbReference>
<dbReference type="GO" id="GO:0004750">
    <property type="term" value="F:D-ribulose-phosphate 3-epimerase activity"/>
    <property type="evidence" value="ECO:0007669"/>
    <property type="project" value="UniProtKB-EC"/>
</dbReference>
<evidence type="ECO:0000256" key="1">
    <source>
        <dbReference type="ARBA" id="ARBA00001782"/>
    </source>
</evidence>
<dbReference type="InterPro" id="IPR011060">
    <property type="entry name" value="RibuloseP-bd_barrel"/>
</dbReference>